<gene>
    <name evidence="1" type="ORF">SAMN05421504_104773</name>
</gene>
<dbReference type="EMBL" id="FNON01000004">
    <property type="protein sequence ID" value="SDY17611.1"/>
    <property type="molecule type" value="Genomic_DNA"/>
</dbReference>
<name>A0A1H3HQ20_9PSEU</name>
<evidence type="ECO:0000313" key="1">
    <source>
        <dbReference type="EMBL" id="SDY17611.1"/>
    </source>
</evidence>
<dbReference type="AlphaFoldDB" id="A0A1H3HQ20"/>
<dbReference type="OrthoDB" id="9797252at2"/>
<proteinExistence type="predicted"/>
<dbReference type="RefSeq" id="WP_143047123.1">
    <property type="nucleotide sequence ID" value="NZ_FNON01000004.1"/>
</dbReference>
<protein>
    <submittedName>
        <fullName evidence="1">Uncharacterized protein</fullName>
    </submittedName>
</protein>
<dbReference type="Proteomes" id="UP000199515">
    <property type="component" value="Unassembled WGS sequence"/>
</dbReference>
<dbReference type="STRING" id="589385.SAMN05421504_104773"/>
<keyword evidence="2" id="KW-1185">Reference proteome</keyword>
<accession>A0A1H3HQ20</accession>
<organism evidence="1 2">
    <name type="scientific">Amycolatopsis xylanica</name>
    <dbReference type="NCBI Taxonomy" id="589385"/>
    <lineage>
        <taxon>Bacteria</taxon>
        <taxon>Bacillati</taxon>
        <taxon>Actinomycetota</taxon>
        <taxon>Actinomycetes</taxon>
        <taxon>Pseudonocardiales</taxon>
        <taxon>Pseudonocardiaceae</taxon>
        <taxon>Amycolatopsis</taxon>
    </lineage>
</organism>
<sequence length="76" mass="8258">MRAAGFTDVKEERFDYVEEHTADAVIGSLYSAARLDALTVEQRAEFDAELRAALGDGPFAEEVPVKVLTGRTAAIE</sequence>
<evidence type="ECO:0000313" key="2">
    <source>
        <dbReference type="Proteomes" id="UP000199515"/>
    </source>
</evidence>
<reference evidence="1 2" key="1">
    <citation type="submission" date="2016-10" db="EMBL/GenBank/DDBJ databases">
        <authorList>
            <person name="de Groot N.N."/>
        </authorList>
    </citation>
    <scope>NUCLEOTIDE SEQUENCE [LARGE SCALE GENOMIC DNA]</scope>
    <source>
        <strain evidence="1 2">CPCC 202699</strain>
    </source>
</reference>